<evidence type="ECO:0000313" key="5">
    <source>
        <dbReference type="EMBL" id="OAD78166.1"/>
    </source>
</evidence>
<dbReference type="GO" id="GO:0005634">
    <property type="term" value="C:nucleus"/>
    <property type="evidence" value="ECO:0007669"/>
    <property type="project" value="UniProtKB-SubCell"/>
</dbReference>
<name>A0A167PLD2_PHYB8</name>
<protein>
    <submittedName>
        <fullName evidence="5">Homeodomain-like DNA binding domain-containing transcription factor</fullName>
    </submittedName>
</protein>
<dbReference type="OrthoDB" id="2389483at2759"/>
<dbReference type="AlphaFoldDB" id="A0A167PLD2"/>
<dbReference type="CDD" id="cd00086">
    <property type="entry name" value="homeodomain"/>
    <property type="match status" value="1"/>
</dbReference>
<evidence type="ECO:0000256" key="1">
    <source>
        <dbReference type="PROSITE-ProRule" id="PRU00108"/>
    </source>
</evidence>
<comment type="subcellular location">
    <subcellularLocation>
        <location evidence="1 2">Nucleus</location>
    </subcellularLocation>
</comment>
<feature type="domain" description="Homeobox" evidence="4">
    <location>
        <begin position="304"/>
        <end position="368"/>
    </location>
</feature>
<gene>
    <name evidence="5" type="ORF">PHYBLDRAFT_140270</name>
</gene>
<dbReference type="PROSITE" id="PS50071">
    <property type="entry name" value="HOMEOBOX_2"/>
    <property type="match status" value="1"/>
</dbReference>
<evidence type="ECO:0000313" key="6">
    <source>
        <dbReference type="Proteomes" id="UP000077315"/>
    </source>
</evidence>
<dbReference type="InterPro" id="IPR001356">
    <property type="entry name" value="HD"/>
</dbReference>
<dbReference type="SUPFAM" id="SSF46689">
    <property type="entry name" value="Homeodomain-like"/>
    <property type="match status" value="1"/>
</dbReference>
<keyword evidence="6" id="KW-1185">Reference proteome</keyword>
<dbReference type="SMART" id="SM00389">
    <property type="entry name" value="HOX"/>
    <property type="match status" value="1"/>
</dbReference>
<organism evidence="5 6">
    <name type="scientific">Phycomyces blakesleeanus (strain ATCC 8743b / DSM 1359 / FGSC 10004 / NBRC 33097 / NRRL 1555)</name>
    <dbReference type="NCBI Taxonomy" id="763407"/>
    <lineage>
        <taxon>Eukaryota</taxon>
        <taxon>Fungi</taxon>
        <taxon>Fungi incertae sedis</taxon>
        <taxon>Mucoromycota</taxon>
        <taxon>Mucoromycotina</taxon>
        <taxon>Mucoromycetes</taxon>
        <taxon>Mucorales</taxon>
        <taxon>Phycomycetaceae</taxon>
        <taxon>Phycomyces</taxon>
    </lineage>
</organism>
<dbReference type="InterPro" id="IPR009057">
    <property type="entry name" value="Homeodomain-like_sf"/>
</dbReference>
<dbReference type="VEuPathDB" id="FungiDB:PHYBLDRAFT_140270"/>
<dbReference type="Gene3D" id="1.10.10.60">
    <property type="entry name" value="Homeodomain-like"/>
    <property type="match status" value="1"/>
</dbReference>
<dbReference type="EMBL" id="KV440973">
    <property type="protein sequence ID" value="OAD78166.1"/>
    <property type="molecule type" value="Genomic_DNA"/>
</dbReference>
<dbReference type="Proteomes" id="UP000077315">
    <property type="component" value="Unassembled WGS sequence"/>
</dbReference>
<dbReference type="InParanoid" id="A0A167PLD2"/>
<evidence type="ECO:0000256" key="3">
    <source>
        <dbReference type="SAM" id="MobiDB-lite"/>
    </source>
</evidence>
<keyword evidence="1 2" id="KW-0238">DNA-binding</keyword>
<dbReference type="GeneID" id="28991278"/>
<sequence>MSVTHFYNLYCGITDNTSSQITLGHTPSILFDAQIQADLSDKMRLFLHSSQLYLSQNSTLESYFPVTPYINEDLPQESTIDLPLQPSTPNLIPETDDPETGHMYIDDRFFKNQAKERLCCTDHVSEFLENDNMILRSGNNVPILPFKDTCFYPTSLEYWEDNKFSIIPFDYSDSVPSLSSCSEEKTFFDEDFTDQLSQSNFSNVTENLECCKAESPSACLQPCANAEMSKVNDSIPLDPEPVIKEESKSPSIHSSLPPQEKLPTADIKPKSFKNTFKNENFFLRPTVKKTPTCAVKDNFRDSVASVKRTATSYDSETTKYLKSVFYNIYSKTNKLSKTQRRDLQENTGLSPRSITYWFSNHKRRHPKDIQAFKKTIADSKGKLKTYEDFLHVQLQSTKKTVL</sequence>
<accession>A0A167PLD2</accession>
<dbReference type="GO" id="GO:0003677">
    <property type="term" value="F:DNA binding"/>
    <property type="evidence" value="ECO:0007669"/>
    <property type="project" value="UniProtKB-UniRule"/>
</dbReference>
<dbReference type="Pfam" id="PF00046">
    <property type="entry name" value="Homeodomain"/>
    <property type="match status" value="1"/>
</dbReference>
<feature type="region of interest" description="Disordered" evidence="3">
    <location>
        <begin position="245"/>
        <end position="266"/>
    </location>
</feature>
<reference evidence="6" key="1">
    <citation type="submission" date="2015-06" db="EMBL/GenBank/DDBJ databases">
        <title>Expansion of signal transduction pathways in fungi by whole-genome duplication.</title>
        <authorList>
            <consortium name="DOE Joint Genome Institute"/>
            <person name="Corrochano L.M."/>
            <person name="Kuo A."/>
            <person name="Marcet-Houben M."/>
            <person name="Polaino S."/>
            <person name="Salamov A."/>
            <person name="Villalobos J.M."/>
            <person name="Alvarez M.I."/>
            <person name="Avalos J."/>
            <person name="Benito E.P."/>
            <person name="Benoit I."/>
            <person name="Burger G."/>
            <person name="Camino L.P."/>
            <person name="Canovas D."/>
            <person name="Cerda-Olmedo E."/>
            <person name="Cheng J.-F."/>
            <person name="Dominguez A."/>
            <person name="Elias M."/>
            <person name="Eslava A.P."/>
            <person name="Glaser F."/>
            <person name="Grimwood J."/>
            <person name="Gutierrez G."/>
            <person name="Heitman J."/>
            <person name="Henrissat B."/>
            <person name="Iturriaga E.A."/>
            <person name="Lang B.F."/>
            <person name="Lavin J.L."/>
            <person name="Lee S."/>
            <person name="Li W."/>
            <person name="Lindquist E."/>
            <person name="Lopez-Garcia S."/>
            <person name="Luque E.M."/>
            <person name="Marcos A.T."/>
            <person name="Martin J."/>
            <person name="McCluskey K."/>
            <person name="Medina H.R."/>
            <person name="Miralles-Duran A."/>
            <person name="Miyazaki A."/>
            <person name="Munoz-Torres E."/>
            <person name="Oguiza J.A."/>
            <person name="Ohm R."/>
            <person name="Olmedo M."/>
            <person name="Orejas M."/>
            <person name="Ortiz-Castellanos L."/>
            <person name="Pisabarro A.G."/>
            <person name="Rodriguez-Romero J."/>
            <person name="Ruiz-Herrera J."/>
            <person name="Ruiz-Vazquez R."/>
            <person name="Sanz C."/>
            <person name="Schackwitz W."/>
            <person name="Schmutz J."/>
            <person name="Shahriari M."/>
            <person name="Shelest E."/>
            <person name="Silva-Franco F."/>
            <person name="Soanes D."/>
            <person name="Syed K."/>
            <person name="Tagua V.G."/>
            <person name="Talbot N.J."/>
            <person name="Thon M."/>
            <person name="De vries R.P."/>
            <person name="Wiebenga A."/>
            <person name="Yadav J.S."/>
            <person name="Braun E.L."/>
            <person name="Baker S."/>
            <person name="Garre V."/>
            <person name="Horwitz B."/>
            <person name="Torres-Martinez S."/>
            <person name="Idnurm A."/>
            <person name="Herrera-Estrella A."/>
            <person name="Gabaldon T."/>
            <person name="Grigoriev I.V."/>
        </authorList>
    </citation>
    <scope>NUCLEOTIDE SEQUENCE [LARGE SCALE GENOMIC DNA]</scope>
    <source>
        <strain evidence="6">NRRL 1555(-)</strain>
    </source>
</reference>
<dbReference type="RefSeq" id="XP_018296206.1">
    <property type="nucleotide sequence ID" value="XM_018430372.1"/>
</dbReference>
<keyword evidence="1 2" id="KW-0371">Homeobox</keyword>
<evidence type="ECO:0000256" key="2">
    <source>
        <dbReference type="RuleBase" id="RU000682"/>
    </source>
</evidence>
<feature type="DNA-binding region" description="Homeobox" evidence="1">
    <location>
        <begin position="306"/>
        <end position="369"/>
    </location>
</feature>
<keyword evidence="1 2" id="KW-0539">Nucleus</keyword>
<dbReference type="STRING" id="763407.A0A167PLD2"/>
<evidence type="ECO:0000259" key="4">
    <source>
        <dbReference type="PROSITE" id="PS50071"/>
    </source>
</evidence>
<proteinExistence type="predicted"/>